<evidence type="ECO:0000313" key="3">
    <source>
        <dbReference type="EMBL" id="QDT66884.1"/>
    </source>
</evidence>
<dbReference type="RefSeq" id="WP_145266378.1">
    <property type="nucleotide sequence ID" value="NZ_CP036316.1"/>
</dbReference>
<dbReference type="GO" id="GO:0016787">
    <property type="term" value="F:hydrolase activity"/>
    <property type="evidence" value="ECO:0007669"/>
    <property type="project" value="UniProtKB-KW"/>
</dbReference>
<dbReference type="PANTHER" id="PTHR37294:SF1">
    <property type="entry name" value="3'-5' EXORIBONUCLEASE YHAM"/>
    <property type="match status" value="1"/>
</dbReference>
<dbReference type="Gene3D" id="2.40.50.140">
    <property type="entry name" value="Nucleic acid-binding proteins"/>
    <property type="match status" value="1"/>
</dbReference>
<dbReference type="GO" id="GO:0003676">
    <property type="term" value="F:nucleic acid binding"/>
    <property type="evidence" value="ECO:0007669"/>
    <property type="project" value="InterPro"/>
</dbReference>
<dbReference type="OrthoDB" id="9778453at2"/>
<evidence type="ECO:0000313" key="4">
    <source>
        <dbReference type="Proteomes" id="UP000319976"/>
    </source>
</evidence>
<dbReference type="GO" id="GO:0031125">
    <property type="term" value="P:rRNA 3'-end processing"/>
    <property type="evidence" value="ECO:0007669"/>
    <property type="project" value="TreeGrafter"/>
</dbReference>
<proteinExistence type="predicted"/>
<dbReference type="EMBL" id="CP036316">
    <property type="protein sequence ID" value="QDT66884.1"/>
    <property type="molecule type" value="Genomic_DNA"/>
</dbReference>
<dbReference type="Proteomes" id="UP000319976">
    <property type="component" value="Chromosome"/>
</dbReference>
<feature type="domain" description="HD/PDEase" evidence="2">
    <location>
        <begin position="158"/>
        <end position="296"/>
    </location>
</feature>
<reference evidence="3 4" key="1">
    <citation type="submission" date="2019-02" db="EMBL/GenBank/DDBJ databases">
        <title>Deep-cultivation of Planctomycetes and their phenomic and genomic characterization uncovers novel biology.</title>
        <authorList>
            <person name="Wiegand S."/>
            <person name="Jogler M."/>
            <person name="Boedeker C."/>
            <person name="Pinto D."/>
            <person name="Vollmers J."/>
            <person name="Rivas-Marin E."/>
            <person name="Kohn T."/>
            <person name="Peeters S.H."/>
            <person name="Heuer A."/>
            <person name="Rast P."/>
            <person name="Oberbeckmann S."/>
            <person name="Bunk B."/>
            <person name="Jeske O."/>
            <person name="Meyerdierks A."/>
            <person name="Storesund J.E."/>
            <person name="Kallscheuer N."/>
            <person name="Luecker S."/>
            <person name="Lage O.M."/>
            <person name="Pohl T."/>
            <person name="Merkel B.J."/>
            <person name="Hornburger P."/>
            <person name="Mueller R.-W."/>
            <person name="Bruemmer F."/>
            <person name="Labrenz M."/>
            <person name="Spormann A.M."/>
            <person name="Op den Camp H."/>
            <person name="Overmann J."/>
            <person name="Amann R."/>
            <person name="Jetten M.S.M."/>
            <person name="Mascher T."/>
            <person name="Medema M.H."/>
            <person name="Devos D.P."/>
            <person name="Kaster A.-K."/>
            <person name="Ovreas L."/>
            <person name="Rohde M."/>
            <person name="Galperin M.Y."/>
            <person name="Jogler C."/>
        </authorList>
    </citation>
    <scope>NUCLEOTIDE SEQUENCE [LARGE SCALE GENOMIC DNA]</scope>
    <source>
        <strain evidence="3 4">V22</strain>
    </source>
</reference>
<dbReference type="KEGG" id="chya:V22_41560"/>
<name>A0A517TET4_9PLAN</name>
<dbReference type="EC" id="3.1.-.-" evidence="3"/>
<dbReference type="InterPro" id="IPR004365">
    <property type="entry name" value="NA-bd_OB_tRNA"/>
</dbReference>
<evidence type="ECO:0000256" key="1">
    <source>
        <dbReference type="ARBA" id="ARBA00022801"/>
    </source>
</evidence>
<dbReference type="InterPro" id="IPR006674">
    <property type="entry name" value="HD_domain"/>
</dbReference>
<protein>
    <submittedName>
        <fullName evidence="3">3'-5' exoribonuclease YhaM</fullName>
        <ecNumber evidence="3">3.1.-.-</ecNumber>
    </submittedName>
</protein>
<dbReference type="InterPro" id="IPR012340">
    <property type="entry name" value="NA-bd_OB-fold"/>
</dbReference>
<dbReference type="AlphaFoldDB" id="A0A517TET4"/>
<keyword evidence="4" id="KW-1185">Reference proteome</keyword>
<dbReference type="InterPro" id="IPR003607">
    <property type="entry name" value="HD/PDEase_dom"/>
</dbReference>
<dbReference type="PANTHER" id="PTHR37294">
    <property type="entry name" value="3'-5' EXORIBONUCLEASE YHAM"/>
    <property type="match status" value="1"/>
</dbReference>
<dbReference type="Pfam" id="PF01336">
    <property type="entry name" value="tRNA_anti-codon"/>
    <property type="match status" value="1"/>
</dbReference>
<dbReference type="Gene3D" id="1.10.3210.10">
    <property type="entry name" value="Hypothetical protein af1432"/>
    <property type="match status" value="1"/>
</dbReference>
<accession>A0A517TET4</accession>
<gene>
    <name evidence="3" type="primary">yhaM_2</name>
    <name evidence="3" type="ORF">V22_41560</name>
</gene>
<organism evidence="3 4">
    <name type="scientific">Calycomorphotria hydatis</name>
    <dbReference type="NCBI Taxonomy" id="2528027"/>
    <lineage>
        <taxon>Bacteria</taxon>
        <taxon>Pseudomonadati</taxon>
        <taxon>Planctomycetota</taxon>
        <taxon>Planctomycetia</taxon>
        <taxon>Planctomycetales</taxon>
        <taxon>Planctomycetaceae</taxon>
        <taxon>Calycomorphotria</taxon>
    </lineage>
</organism>
<sequence>MSRKYLNEYQDGDSVDEVFLLAEKTLRANRNANLYLLAQLRDKTGTMSGLQWNVTEESATKYSAGDFVKVKGKVQLYQGGLQMIVTSVKAVPADDLDPEEFHPQPGADVAHLVERLREILLGLSNPHLARLMPQFLDDQELMESLGQAPAGIKAHHAFHGGLLEHVVNILEVATLIEPRYPGLDHDVLKVGVFLHDLGKVRELEYDTTFAYSDEGQLLGHMEIGCEMLEEKIRQADADSEEKFPQELRWHLKHLILSHHGTAEFGSPKVPMTAEAIALHHLDALDAKIFEFSQTIADDPNAESNWTPFNPRLGRKLYKTNQTSQSES</sequence>
<dbReference type="CDD" id="cd04492">
    <property type="entry name" value="YhaM_OBF_like"/>
    <property type="match status" value="1"/>
</dbReference>
<dbReference type="Pfam" id="PF01966">
    <property type="entry name" value="HD"/>
    <property type="match status" value="1"/>
</dbReference>
<dbReference type="SUPFAM" id="SSF50249">
    <property type="entry name" value="Nucleic acid-binding proteins"/>
    <property type="match status" value="1"/>
</dbReference>
<evidence type="ECO:0000259" key="2">
    <source>
        <dbReference type="SMART" id="SM00471"/>
    </source>
</evidence>
<dbReference type="SMART" id="SM00471">
    <property type="entry name" value="HDc"/>
    <property type="match status" value="1"/>
</dbReference>
<keyword evidence="1 3" id="KW-0378">Hydrolase</keyword>
<dbReference type="InterPro" id="IPR050798">
    <property type="entry name" value="YhaM_exoribonuc/phosphodiest"/>
</dbReference>
<dbReference type="CDD" id="cd00077">
    <property type="entry name" value="HDc"/>
    <property type="match status" value="1"/>
</dbReference>
<dbReference type="SUPFAM" id="SSF109604">
    <property type="entry name" value="HD-domain/PDEase-like"/>
    <property type="match status" value="1"/>
</dbReference>